<gene>
    <name evidence="7" type="primary">zwf</name>
    <name evidence="10" type="ORF">HAL011_05830</name>
    <name evidence="11" type="ORF">HAL013_15190</name>
    <name evidence="12" type="ORF">HAL09_10670</name>
</gene>
<dbReference type="InterPro" id="IPR036291">
    <property type="entry name" value="NAD(P)-bd_dom_sf"/>
</dbReference>
<dbReference type="HAMAP" id="MF_00966">
    <property type="entry name" value="G6PD"/>
    <property type="match status" value="1"/>
</dbReference>
<feature type="binding site" evidence="7">
    <location>
        <position position="163"/>
    </location>
    <ligand>
        <name>substrate</name>
    </ligand>
</feature>
<evidence type="ECO:0000259" key="8">
    <source>
        <dbReference type="Pfam" id="PF00479"/>
    </source>
</evidence>
<keyword evidence="13" id="KW-1185">Reference proteome</keyword>
<dbReference type="InterPro" id="IPR019796">
    <property type="entry name" value="G6P_DH_AS"/>
</dbReference>
<feature type="binding site" evidence="7">
    <location>
        <position position="133"/>
    </location>
    <ligand>
        <name>NADP(+)</name>
        <dbReference type="ChEBI" id="CHEBI:58349"/>
    </ligand>
</feature>
<evidence type="ECO:0000256" key="1">
    <source>
        <dbReference type="ARBA" id="ARBA00004937"/>
    </source>
</evidence>
<dbReference type="SUPFAM" id="SSF51735">
    <property type="entry name" value="NAD(P)-binding Rossmann-fold domains"/>
    <property type="match status" value="1"/>
</dbReference>
<dbReference type="GO" id="GO:0004345">
    <property type="term" value="F:glucose-6-phosphate dehydrogenase activity"/>
    <property type="evidence" value="ECO:0007669"/>
    <property type="project" value="UniProtKB-UniRule"/>
</dbReference>
<keyword evidence="3 7" id="KW-0313">Glucose metabolism</keyword>
<evidence type="ECO:0000256" key="3">
    <source>
        <dbReference type="ARBA" id="ARBA00022526"/>
    </source>
</evidence>
<comment type="function">
    <text evidence="7">Catalyzes the oxidation of glucose 6-phosphate to 6-phosphogluconolactone.</text>
</comment>
<dbReference type="AlphaFoldDB" id="A0A0K2XB60"/>
<dbReference type="InterPro" id="IPR022674">
    <property type="entry name" value="G6P_DH_NAD-bd"/>
</dbReference>
<dbReference type="UniPathway" id="UPA00115">
    <property type="reaction ID" value="UER00408"/>
</dbReference>
<name>A0A0K2XB60_9HELI</name>
<dbReference type="Proteomes" id="UP000041394">
    <property type="component" value="Unassembled WGS sequence"/>
</dbReference>
<evidence type="ECO:0000313" key="10">
    <source>
        <dbReference type="EMBL" id="CRF40816.1"/>
    </source>
</evidence>
<dbReference type="PRINTS" id="PR00079">
    <property type="entry name" value="G6PDHDRGNASE"/>
</dbReference>
<evidence type="ECO:0000313" key="13">
    <source>
        <dbReference type="Proteomes" id="UP000038622"/>
    </source>
</evidence>
<feature type="binding site" evidence="7">
    <location>
        <position position="167"/>
    </location>
    <ligand>
        <name>substrate</name>
    </ligand>
</feature>
<organism evidence="11 15">
    <name type="scientific">Helicobacter ailurogastricus</name>
    <dbReference type="NCBI Taxonomy" id="1578720"/>
    <lineage>
        <taxon>Bacteria</taxon>
        <taxon>Pseudomonadati</taxon>
        <taxon>Campylobacterota</taxon>
        <taxon>Epsilonproteobacteria</taxon>
        <taxon>Campylobacterales</taxon>
        <taxon>Helicobacteraceae</taxon>
        <taxon>Helicobacter</taxon>
    </lineage>
</organism>
<evidence type="ECO:0000313" key="15">
    <source>
        <dbReference type="Proteomes" id="UP000045175"/>
    </source>
</evidence>
<dbReference type="GO" id="GO:0005829">
    <property type="term" value="C:cytosol"/>
    <property type="evidence" value="ECO:0007669"/>
    <property type="project" value="TreeGrafter"/>
</dbReference>
<evidence type="ECO:0000313" key="12">
    <source>
        <dbReference type="EMBL" id="CRF44479.1"/>
    </source>
</evidence>
<comment type="catalytic activity">
    <reaction evidence="7">
        <text>D-glucose 6-phosphate + NADP(+) = 6-phospho-D-glucono-1,5-lactone + NADPH + H(+)</text>
        <dbReference type="Rhea" id="RHEA:15841"/>
        <dbReference type="ChEBI" id="CHEBI:15378"/>
        <dbReference type="ChEBI" id="CHEBI:57783"/>
        <dbReference type="ChEBI" id="CHEBI:57955"/>
        <dbReference type="ChEBI" id="CHEBI:58349"/>
        <dbReference type="ChEBI" id="CHEBI:61548"/>
        <dbReference type="EC" id="1.1.1.49"/>
    </reaction>
</comment>
<dbReference type="PANTHER" id="PTHR23429">
    <property type="entry name" value="GLUCOSE-6-PHOSPHATE 1-DEHYDROGENASE G6PD"/>
    <property type="match status" value="1"/>
</dbReference>
<dbReference type="EMBL" id="CDMN01000042">
    <property type="protein sequence ID" value="CRF44479.1"/>
    <property type="molecule type" value="Genomic_DNA"/>
</dbReference>
<proteinExistence type="inferred from homology"/>
<comment type="pathway">
    <text evidence="1 7">Carbohydrate degradation; pentose phosphate pathway; D-ribulose 5-phosphate from D-glucose 6-phosphate (oxidative stage): step 1/3.</text>
</comment>
<dbReference type="PANTHER" id="PTHR23429:SF0">
    <property type="entry name" value="GLUCOSE-6-PHOSPHATE 1-DEHYDROGENASE"/>
    <property type="match status" value="1"/>
</dbReference>
<reference evidence="14 15" key="3">
    <citation type="submission" date="2014-12" db="EMBL/GenBank/DDBJ databases">
        <authorList>
            <person name="Jaenicke S."/>
        </authorList>
    </citation>
    <scope>NUCLEOTIDE SEQUENCE [LARGE SCALE GENOMIC DNA]</scope>
</reference>
<dbReference type="GO" id="GO:0006006">
    <property type="term" value="P:glucose metabolic process"/>
    <property type="evidence" value="ECO:0007669"/>
    <property type="project" value="UniProtKB-KW"/>
</dbReference>
<feature type="binding site" evidence="7">
    <location>
        <position position="319"/>
    </location>
    <ligand>
        <name>substrate</name>
    </ligand>
</feature>
<keyword evidence="4 7" id="KW-0521">NADP</keyword>
<evidence type="ECO:0000313" key="11">
    <source>
        <dbReference type="EMBL" id="CRF43291.1"/>
    </source>
</evidence>
<protein>
    <recommendedName>
        <fullName evidence="7">Glucose-6-phosphate 1-dehydrogenase</fullName>
        <shortName evidence="7">G6PD</shortName>
        <ecNumber evidence="7">1.1.1.49</ecNumber>
    </recommendedName>
</protein>
<dbReference type="Proteomes" id="UP000038622">
    <property type="component" value="Unassembled WGS sequence"/>
</dbReference>
<feature type="binding site" evidence="7">
    <location>
        <position position="201"/>
    </location>
    <ligand>
        <name>substrate</name>
    </ligand>
</feature>
<evidence type="ECO:0000256" key="7">
    <source>
        <dbReference type="HAMAP-Rule" id="MF_00966"/>
    </source>
</evidence>
<sequence>MQECHFILLGATGDLALRKIFPALYRASLSGLKPTITACARSPLSTQEFIRHLSIKAKEYVKDLDPTAWESFTTYVSYTPLDLTKTKDFQALKATHPNTIIYFSIAPEFFAKACQNLAAVGLNAPGVKIVLEKPLGTNLASCQEICRQISQHFKEEQIYRIDHYLGKQSVQNLFYLRANNPFLAGLLGASYLDHVQISVLETLGVESRGGFYDPMGALRDMLQNHMLQMLALATMPANTPIEDMRQVKLEMLKSLKPLNEESLKTQVVRGQYSASQNFKGYKQEEQVSPNSQTETFVALKLELDHPNWQGVPFYLRTGKRMGASLVQVVFVFKGPTQTLVYTLQPQCSLKLQLQGMGALKSALDAGMDAYERLILEVVAGNQALFNHQNELEAAWSFIDPILESWQKGLTPLLSYPAGGFGPEAAFALLSKDNRAWITHV</sequence>
<comment type="similarity">
    <text evidence="2 7">Belongs to the glucose-6-phosphate dehydrogenase family.</text>
</comment>
<feature type="domain" description="Glucose-6-phosphate dehydrogenase C-terminal" evidence="9">
    <location>
        <begin position="175"/>
        <end position="340"/>
    </location>
</feature>
<feature type="domain" description="Glucose-6-phosphate dehydrogenase NAD-binding" evidence="8">
    <location>
        <begin position="7"/>
        <end position="172"/>
    </location>
</feature>
<dbReference type="EMBL" id="CDML01000016">
    <property type="protein sequence ID" value="CRF40816.1"/>
    <property type="molecule type" value="Genomic_DNA"/>
</dbReference>
<feature type="active site" description="Proton acceptor" evidence="7">
    <location>
        <position position="225"/>
    </location>
</feature>
<evidence type="ECO:0000313" key="14">
    <source>
        <dbReference type="Proteomes" id="UP000041394"/>
    </source>
</evidence>
<dbReference type="GO" id="GO:0050661">
    <property type="term" value="F:NADP binding"/>
    <property type="evidence" value="ECO:0007669"/>
    <property type="project" value="UniProtKB-UniRule"/>
</dbReference>
<evidence type="ECO:0000256" key="4">
    <source>
        <dbReference type="ARBA" id="ARBA00022857"/>
    </source>
</evidence>
<dbReference type="Proteomes" id="UP000045175">
    <property type="component" value="Unassembled WGS sequence"/>
</dbReference>
<feature type="domain" description="Glucose-6-phosphate dehydrogenase C-terminal" evidence="9">
    <location>
        <begin position="365"/>
        <end position="436"/>
    </location>
</feature>
<dbReference type="Pfam" id="PF00479">
    <property type="entry name" value="G6PD_N"/>
    <property type="match status" value="1"/>
</dbReference>
<feature type="binding site" evidence="7">
    <location>
        <position position="41"/>
    </location>
    <ligand>
        <name>NADP(+)</name>
        <dbReference type="ChEBI" id="CHEBI:58349"/>
    </ligand>
</feature>
<dbReference type="GO" id="GO:0009051">
    <property type="term" value="P:pentose-phosphate shunt, oxidative branch"/>
    <property type="evidence" value="ECO:0007669"/>
    <property type="project" value="TreeGrafter"/>
</dbReference>
<dbReference type="Pfam" id="PF02781">
    <property type="entry name" value="G6PD_C"/>
    <property type="match status" value="2"/>
</dbReference>
<dbReference type="RefSeq" id="WP_053941857.1">
    <property type="nucleotide sequence ID" value="NZ_CDMH01000061.1"/>
</dbReference>
<dbReference type="OrthoDB" id="9802739at2"/>
<dbReference type="InterPro" id="IPR001282">
    <property type="entry name" value="G6P_DH"/>
</dbReference>
<dbReference type="EC" id="1.1.1.49" evidence="7"/>
<evidence type="ECO:0000256" key="2">
    <source>
        <dbReference type="ARBA" id="ARBA00009975"/>
    </source>
</evidence>
<feature type="binding site" evidence="7">
    <location>
        <begin position="82"/>
        <end position="83"/>
    </location>
    <ligand>
        <name>NADP(+)</name>
        <dbReference type="ChEBI" id="CHEBI:58349"/>
    </ligand>
</feature>
<accession>A0A0K2XB60</accession>
<dbReference type="SUPFAM" id="SSF55347">
    <property type="entry name" value="Glyceraldehyde-3-phosphate dehydrogenase-like, C-terminal domain"/>
    <property type="match status" value="1"/>
</dbReference>
<evidence type="ECO:0000256" key="6">
    <source>
        <dbReference type="ARBA" id="ARBA00023277"/>
    </source>
</evidence>
<evidence type="ECO:0000256" key="5">
    <source>
        <dbReference type="ARBA" id="ARBA00023002"/>
    </source>
</evidence>
<dbReference type="Gene3D" id="3.40.50.720">
    <property type="entry name" value="NAD(P)-binding Rossmann-like Domain"/>
    <property type="match status" value="1"/>
</dbReference>
<reference evidence="13" key="2">
    <citation type="submission" date="2014-12" db="EMBL/GenBank/DDBJ databases">
        <authorList>
            <person name="Smet A."/>
        </authorList>
    </citation>
    <scope>NUCLEOTIDE SEQUENCE [LARGE SCALE GENOMIC DNA]</scope>
</reference>
<dbReference type="EMBL" id="CDMH01000061">
    <property type="protein sequence ID" value="CRF43291.1"/>
    <property type="molecule type" value="Genomic_DNA"/>
</dbReference>
<dbReference type="InterPro" id="IPR022675">
    <property type="entry name" value="G6P_DH_C"/>
</dbReference>
<dbReference type="Gene3D" id="3.30.360.10">
    <property type="entry name" value="Dihydrodipicolinate Reductase, domain 2"/>
    <property type="match status" value="1"/>
</dbReference>
<evidence type="ECO:0000259" key="9">
    <source>
        <dbReference type="Pfam" id="PF02781"/>
    </source>
</evidence>
<dbReference type="PROSITE" id="PS00069">
    <property type="entry name" value="G6P_DEHYDROGENASE"/>
    <property type="match status" value="1"/>
</dbReference>
<reference evidence="11" key="1">
    <citation type="submission" date="2014-12" db="EMBL/GenBank/DDBJ databases">
        <title>Whole genome sequences of four Staphylococcus schleiferi canine isolates.</title>
        <authorList>
            <person name="Misic A.M."/>
            <person name="Cain C."/>
            <person name="Morris D.O."/>
            <person name="Rankin S."/>
            <person name="Beiting D."/>
        </authorList>
    </citation>
    <scope>NUCLEOTIDE SEQUENCE</scope>
    <source>
        <strain evidence="10">ASB11</strain>
        <strain evidence="11">ASB13</strain>
        <strain evidence="12">ASB9</strain>
    </source>
</reference>
<dbReference type="STRING" id="1578720.HAL011_05830"/>
<feature type="binding site" evidence="7">
    <location>
        <position position="220"/>
    </location>
    <ligand>
        <name>substrate</name>
    </ligand>
</feature>
<keyword evidence="5 7" id="KW-0560">Oxidoreductase</keyword>
<keyword evidence="6 7" id="KW-0119">Carbohydrate metabolism</keyword>
<dbReference type="PIRSF" id="PIRSF000110">
    <property type="entry name" value="G6PD"/>
    <property type="match status" value="1"/>
</dbReference>
<comment type="caution">
    <text evidence="7">Lacks conserved residue(s) required for the propagation of feature annotation.</text>
</comment>